<reference evidence="2" key="2">
    <citation type="submission" date="2020-09" db="EMBL/GenBank/DDBJ databases">
        <authorList>
            <person name="Sun Q."/>
            <person name="Ohkuma M."/>
        </authorList>
    </citation>
    <scope>NUCLEOTIDE SEQUENCE</scope>
    <source>
        <strain evidence="2">JCM 4346</strain>
    </source>
</reference>
<protein>
    <submittedName>
        <fullName evidence="2">Uncharacterized protein</fullName>
    </submittedName>
</protein>
<evidence type="ECO:0000313" key="2">
    <source>
        <dbReference type="EMBL" id="GGR23981.1"/>
    </source>
</evidence>
<evidence type="ECO:0000313" key="3">
    <source>
        <dbReference type="Proteomes" id="UP000658320"/>
    </source>
</evidence>
<dbReference type="EMBL" id="BMSX01000010">
    <property type="protein sequence ID" value="GGR23981.1"/>
    <property type="molecule type" value="Genomic_DNA"/>
</dbReference>
<evidence type="ECO:0000256" key="1">
    <source>
        <dbReference type="SAM" id="MobiDB-lite"/>
    </source>
</evidence>
<feature type="compositionally biased region" description="Basic and acidic residues" evidence="1">
    <location>
        <begin position="1"/>
        <end position="15"/>
    </location>
</feature>
<proteinExistence type="predicted"/>
<reference evidence="2" key="1">
    <citation type="journal article" date="2014" name="Int. J. Syst. Evol. Microbiol.">
        <title>Complete genome sequence of Corynebacterium casei LMG S-19264T (=DSM 44701T), isolated from a smear-ripened cheese.</title>
        <authorList>
            <consortium name="US DOE Joint Genome Institute (JGI-PGF)"/>
            <person name="Walter F."/>
            <person name="Albersmeier A."/>
            <person name="Kalinowski J."/>
            <person name="Ruckert C."/>
        </authorList>
    </citation>
    <scope>NUCLEOTIDE SEQUENCE</scope>
    <source>
        <strain evidence="2">JCM 4346</strain>
    </source>
</reference>
<name>A0A918FD32_9ACTN</name>
<sequence length="81" mass="9266">MNPETRQEALRRHGLTESADGYDLTPQGFQRASRRALTLREQGDREAARMLALDPSNPLRWEYARCIQIDAYTAEVHHSGI</sequence>
<dbReference type="AlphaFoldDB" id="A0A918FD32"/>
<keyword evidence="3" id="KW-1185">Reference proteome</keyword>
<dbReference type="RefSeq" id="WP_189939362.1">
    <property type="nucleotide sequence ID" value="NZ_BMSX01000010.1"/>
</dbReference>
<comment type="caution">
    <text evidence="2">The sequence shown here is derived from an EMBL/GenBank/DDBJ whole genome shotgun (WGS) entry which is preliminary data.</text>
</comment>
<dbReference type="Proteomes" id="UP000658320">
    <property type="component" value="Unassembled WGS sequence"/>
</dbReference>
<organism evidence="2 3">
    <name type="scientific">Streptomyces aurantiogriseus</name>
    <dbReference type="NCBI Taxonomy" id="66870"/>
    <lineage>
        <taxon>Bacteria</taxon>
        <taxon>Bacillati</taxon>
        <taxon>Actinomycetota</taxon>
        <taxon>Actinomycetes</taxon>
        <taxon>Kitasatosporales</taxon>
        <taxon>Streptomycetaceae</taxon>
        <taxon>Streptomyces</taxon>
    </lineage>
</organism>
<feature type="region of interest" description="Disordered" evidence="1">
    <location>
        <begin position="1"/>
        <end position="27"/>
    </location>
</feature>
<gene>
    <name evidence="2" type="ORF">GCM10010251_45070</name>
</gene>
<accession>A0A918FD32</accession>